<keyword evidence="2" id="KW-1185">Reference proteome</keyword>
<gene>
    <name evidence="1" type="ORF">V6N11_067445</name>
</gene>
<organism evidence="1 2">
    <name type="scientific">Hibiscus sabdariffa</name>
    <name type="common">roselle</name>
    <dbReference type="NCBI Taxonomy" id="183260"/>
    <lineage>
        <taxon>Eukaryota</taxon>
        <taxon>Viridiplantae</taxon>
        <taxon>Streptophyta</taxon>
        <taxon>Embryophyta</taxon>
        <taxon>Tracheophyta</taxon>
        <taxon>Spermatophyta</taxon>
        <taxon>Magnoliopsida</taxon>
        <taxon>eudicotyledons</taxon>
        <taxon>Gunneridae</taxon>
        <taxon>Pentapetalae</taxon>
        <taxon>rosids</taxon>
        <taxon>malvids</taxon>
        <taxon>Malvales</taxon>
        <taxon>Malvaceae</taxon>
        <taxon>Malvoideae</taxon>
        <taxon>Hibiscus</taxon>
    </lineage>
</organism>
<protein>
    <submittedName>
        <fullName evidence="1">Uncharacterized protein</fullName>
    </submittedName>
</protein>
<dbReference type="Proteomes" id="UP001396334">
    <property type="component" value="Unassembled WGS sequence"/>
</dbReference>
<dbReference type="EMBL" id="JBBPBN010000012">
    <property type="protein sequence ID" value="KAK9027619.1"/>
    <property type="molecule type" value="Genomic_DNA"/>
</dbReference>
<accession>A0ABR2SRL7</accession>
<name>A0ABR2SRL7_9ROSI</name>
<sequence>MSEETISARKRYADLTENYRWVSPLQPTVSGILVAGGLTTAIVSKTAGGRNSWNLSQDQPSFGFTIEATDTFGTCAISPAIL</sequence>
<reference evidence="1 2" key="1">
    <citation type="journal article" date="2024" name="G3 (Bethesda)">
        <title>Genome assembly of Hibiscus sabdariffa L. provides insights into metabolisms of medicinal natural products.</title>
        <authorList>
            <person name="Kim T."/>
        </authorList>
    </citation>
    <scope>NUCLEOTIDE SEQUENCE [LARGE SCALE GENOMIC DNA]</scope>
    <source>
        <strain evidence="1">TK-2024</strain>
        <tissue evidence="1">Old leaves</tissue>
    </source>
</reference>
<proteinExistence type="predicted"/>
<evidence type="ECO:0000313" key="1">
    <source>
        <dbReference type="EMBL" id="KAK9027619.1"/>
    </source>
</evidence>
<evidence type="ECO:0000313" key="2">
    <source>
        <dbReference type="Proteomes" id="UP001396334"/>
    </source>
</evidence>
<comment type="caution">
    <text evidence="1">The sequence shown here is derived from an EMBL/GenBank/DDBJ whole genome shotgun (WGS) entry which is preliminary data.</text>
</comment>